<feature type="compositionally biased region" description="Polar residues" evidence="1">
    <location>
        <begin position="393"/>
        <end position="407"/>
    </location>
</feature>
<feature type="compositionally biased region" description="Low complexity" evidence="1">
    <location>
        <begin position="101"/>
        <end position="127"/>
    </location>
</feature>
<proteinExistence type="predicted"/>
<evidence type="ECO:0000313" key="3">
    <source>
        <dbReference type="EMBL" id="PQK10815.1"/>
    </source>
</evidence>
<sequence length="422" mass="46110">MKASKHSRQQSDSVTSSRRREALARNTLAQAQVYQQRLSNTAAAAASAYYSMRSTEADVYDAYHASAVMPQQPQYQQYQQQQPVDQQDLRRSASTGGWSMQEEQPQQSQFHQHHQNFQQQQQQQQQQQPPPPQQQQKHKLYKQAEAKSLLEARHRPSSGAWSIRDDQQLITARSDGLNWSQIQERFFPSKSSNACRKRHERLIDSKGRGSDEAARMERIATHYVLMREKLWRPLADLTDEKWSFVEKTCLSSGLKNLQGVAKAANRRQRYDANAMAAAAAAAAAAGYDDDSGISGIGLTPVDENGTAASALAAYHSSPVPPPPPSPHGGGSGSGSDVVVGQSFASTTSQAASATTTTTTAYLAHPHHLAQAHLHPAYTNIMYGGGGGGTATQYHPQHAYSSSISSEGSLHPGYVSRRGNESA</sequence>
<feature type="compositionally biased region" description="Low complexity" evidence="1">
    <location>
        <begin position="73"/>
        <end position="86"/>
    </location>
</feature>
<evidence type="ECO:0000256" key="1">
    <source>
        <dbReference type="SAM" id="MobiDB-lite"/>
    </source>
</evidence>
<dbReference type="Pfam" id="PF13921">
    <property type="entry name" value="Myb_DNA-bind_6"/>
    <property type="match status" value="1"/>
</dbReference>
<gene>
    <name evidence="3" type="ORF">BB8028_0002g11340</name>
</gene>
<feature type="region of interest" description="Disordered" evidence="1">
    <location>
        <begin position="1"/>
        <end position="23"/>
    </location>
</feature>
<feature type="region of interest" description="Disordered" evidence="1">
    <location>
        <begin position="313"/>
        <end position="339"/>
    </location>
</feature>
<protein>
    <recommendedName>
        <fullName evidence="2">Myb-like domain-containing protein</fullName>
    </recommendedName>
</protein>
<feature type="domain" description="Myb-like" evidence="2">
    <location>
        <begin position="153"/>
        <end position="203"/>
    </location>
</feature>
<dbReference type="PROSITE" id="PS50090">
    <property type="entry name" value="MYB_LIKE"/>
    <property type="match status" value="1"/>
</dbReference>
<organism evidence="3 4">
    <name type="scientific">Beauveria bassiana</name>
    <name type="common">White muscardine disease fungus</name>
    <name type="synonym">Tritirachium shiotae</name>
    <dbReference type="NCBI Taxonomy" id="176275"/>
    <lineage>
        <taxon>Eukaryota</taxon>
        <taxon>Fungi</taxon>
        <taxon>Dikarya</taxon>
        <taxon>Ascomycota</taxon>
        <taxon>Pezizomycotina</taxon>
        <taxon>Sordariomycetes</taxon>
        <taxon>Hypocreomycetidae</taxon>
        <taxon>Hypocreales</taxon>
        <taxon>Cordycipitaceae</taxon>
        <taxon>Beauveria</taxon>
    </lineage>
</organism>
<evidence type="ECO:0000259" key="2">
    <source>
        <dbReference type="PROSITE" id="PS50090"/>
    </source>
</evidence>
<dbReference type="AlphaFoldDB" id="A0A2S7Y3S4"/>
<feature type="region of interest" description="Disordered" evidence="1">
    <location>
        <begin position="393"/>
        <end position="422"/>
    </location>
</feature>
<dbReference type="OrthoDB" id="4151352at2759"/>
<feature type="region of interest" description="Disordered" evidence="1">
    <location>
        <begin position="73"/>
        <end position="142"/>
    </location>
</feature>
<dbReference type="CDD" id="cd00167">
    <property type="entry name" value="SANT"/>
    <property type="match status" value="1"/>
</dbReference>
<reference evidence="3 4" key="1">
    <citation type="submission" date="2016-07" db="EMBL/GenBank/DDBJ databases">
        <title>Comparative genomics of the entomopathogenic fungus Beauveria bassiana.</title>
        <authorList>
            <person name="Valero Jimenez C.A."/>
            <person name="Zwaan B.J."/>
            <person name="Van Kan J.A."/>
            <person name="Takken W."/>
            <person name="Debets A.J."/>
            <person name="Schoustra S.E."/>
            <person name="Koenraadt C.J."/>
        </authorList>
    </citation>
    <scope>NUCLEOTIDE SEQUENCE [LARGE SCALE GENOMIC DNA]</scope>
    <source>
        <strain evidence="3 4">ARSEF 8028</strain>
    </source>
</reference>
<accession>A0A2S7Y3S4</accession>
<evidence type="ECO:0000313" key="4">
    <source>
        <dbReference type="Proteomes" id="UP000237441"/>
    </source>
</evidence>
<dbReference type="EMBL" id="JRHA01000002">
    <property type="protein sequence ID" value="PQK10815.1"/>
    <property type="molecule type" value="Genomic_DNA"/>
</dbReference>
<dbReference type="Proteomes" id="UP000237441">
    <property type="component" value="Unassembled WGS sequence"/>
</dbReference>
<name>A0A2S7Y3S4_BEABA</name>
<dbReference type="InterPro" id="IPR001005">
    <property type="entry name" value="SANT/Myb"/>
</dbReference>
<comment type="caution">
    <text evidence="3">The sequence shown here is derived from an EMBL/GenBank/DDBJ whole genome shotgun (WGS) entry which is preliminary data.</text>
</comment>